<dbReference type="EC" id="2.7.9.6" evidence="5"/>
<dbReference type="RefSeq" id="WP_003770388.1">
    <property type="nucleotide sequence ID" value="NZ_JH556647.1"/>
</dbReference>
<accession>A0AB72ZAF0</accession>
<evidence type="ECO:0000256" key="3">
    <source>
        <dbReference type="ARBA" id="ARBA00051922"/>
    </source>
</evidence>
<evidence type="ECO:0000313" key="10">
    <source>
        <dbReference type="EMBL" id="EHN61893.1"/>
    </source>
</evidence>
<evidence type="ECO:0000259" key="9">
    <source>
        <dbReference type="Pfam" id="PF01326"/>
    </source>
</evidence>
<feature type="domain" description="Pyruvate phosphate dikinase AMP/ATP-binding" evidence="9">
    <location>
        <begin position="17"/>
        <end position="315"/>
    </location>
</feature>
<dbReference type="PANTHER" id="PTHR43615">
    <property type="entry name" value="PHOSPHOENOLPYRUVATE SYNTHASE-RELATED"/>
    <property type="match status" value="1"/>
</dbReference>
<evidence type="ECO:0000256" key="2">
    <source>
        <dbReference type="ARBA" id="ARBA00022840"/>
    </source>
</evidence>
<dbReference type="InterPro" id="IPR002192">
    <property type="entry name" value="PPDK_AMP/ATP-bd"/>
</dbReference>
<evidence type="ECO:0000313" key="11">
    <source>
        <dbReference type="Proteomes" id="UP000003597"/>
    </source>
</evidence>
<keyword evidence="1" id="KW-0547">Nucleotide-binding</keyword>
<feature type="domain" description="PEP-utilising enzyme mobile" evidence="8">
    <location>
        <begin position="790"/>
        <end position="860"/>
    </location>
</feature>
<comment type="caution">
    <text evidence="10">The sequence shown here is derived from an EMBL/GenBank/DDBJ whole genome shotgun (WGS) entry which is preliminary data.</text>
</comment>
<dbReference type="FunFam" id="3.30.1490.20:FF:000010">
    <property type="entry name" value="Phosphoenolpyruvate synthase"/>
    <property type="match status" value="1"/>
</dbReference>
<dbReference type="InterPro" id="IPR008279">
    <property type="entry name" value="PEP-util_enz_mobile_dom"/>
</dbReference>
<dbReference type="NCBIfam" id="NF004877">
    <property type="entry name" value="PRK06241.1-2"/>
    <property type="match status" value="1"/>
</dbReference>
<evidence type="ECO:0000256" key="4">
    <source>
        <dbReference type="ARBA" id="ARBA00061332"/>
    </source>
</evidence>
<dbReference type="FunFam" id="3.50.30.10:FF:000007">
    <property type="entry name" value="Phosphoenolpyruvate synthase"/>
    <property type="match status" value="1"/>
</dbReference>
<keyword evidence="10" id="KW-0670">Pyruvate</keyword>
<dbReference type="PANTHER" id="PTHR43615:SF1">
    <property type="entry name" value="PPDK_N DOMAIN-CONTAINING PROTEIN"/>
    <property type="match status" value="1"/>
</dbReference>
<keyword evidence="11" id="KW-1185">Reference proteome</keyword>
<dbReference type="InterPro" id="IPR036637">
    <property type="entry name" value="Phosphohistidine_dom_sf"/>
</dbReference>
<evidence type="ECO:0000259" key="8">
    <source>
        <dbReference type="Pfam" id="PF00391"/>
    </source>
</evidence>
<gene>
    <name evidence="10" type="ORF">HMPREF0557_01052</name>
</gene>
<proteinExistence type="inferred from homology"/>
<dbReference type="Gene3D" id="3.50.30.10">
    <property type="entry name" value="Phosphohistidine domain"/>
    <property type="match status" value="1"/>
</dbReference>
<dbReference type="Pfam" id="PF01326">
    <property type="entry name" value="PPDK_N"/>
    <property type="match status" value="1"/>
</dbReference>
<comment type="catalytic activity">
    <reaction evidence="3">
        <text>rifampicin + ATP + H2O = 21-phosphorifampicin + AMP + phosphate + 2 H(+)</text>
        <dbReference type="Rhea" id="RHEA:56304"/>
        <dbReference type="ChEBI" id="CHEBI:15377"/>
        <dbReference type="ChEBI" id="CHEBI:15378"/>
        <dbReference type="ChEBI" id="CHEBI:30616"/>
        <dbReference type="ChEBI" id="CHEBI:43474"/>
        <dbReference type="ChEBI" id="CHEBI:71365"/>
        <dbReference type="ChEBI" id="CHEBI:140195"/>
        <dbReference type="ChEBI" id="CHEBI:456215"/>
        <dbReference type="EC" id="2.7.9.6"/>
    </reaction>
    <physiologicalReaction direction="left-to-right" evidence="3">
        <dbReference type="Rhea" id="RHEA:56305"/>
    </physiologicalReaction>
</comment>
<dbReference type="SUPFAM" id="SSF52009">
    <property type="entry name" value="Phosphohistidine domain"/>
    <property type="match status" value="1"/>
</dbReference>
<dbReference type="GO" id="GO:0016301">
    <property type="term" value="F:kinase activity"/>
    <property type="evidence" value="ECO:0007669"/>
    <property type="project" value="InterPro"/>
</dbReference>
<name>A0AB72ZAF0_LISIO</name>
<dbReference type="AlphaFoldDB" id="A0AB72ZAF0"/>
<keyword evidence="2" id="KW-0067">ATP-binding</keyword>
<dbReference type="GO" id="GO:0005524">
    <property type="term" value="F:ATP binding"/>
    <property type="evidence" value="ECO:0007669"/>
    <property type="project" value="UniProtKB-KW"/>
</dbReference>
<dbReference type="SUPFAM" id="SSF56059">
    <property type="entry name" value="Glutathione synthetase ATP-binding domain-like"/>
    <property type="match status" value="1"/>
</dbReference>
<dbReference type="EMBL" id="AGCN01000018">
    <property type="protein sequence ID" value="EHN61893.1"/>
    <property type="molecule type" value="Genomic_DNA"/>
</dbReference>
<dbReference type="InterPro" id="IPR013815">
    <property type="entry name" value="ATP_grasp_subdomain_1"/>
</dbReference>
<dbReference type="NCBIfam" id="NF041857">
    <property type="entry name" value="RIF_Ptrans_rph"/>
    <property type="match status" value="1"/>
</dbReference>
<protein>
    <recommendedName>
        <fullName evidence="6">Rifampicin phosphotransferase</fullName>
        <ecNumber evidence="5">2.7.9.6</ecNumber>
    </recommendedName>
    <alternativeName>
        <fullName evidence="7">Rifampin phosphotransferase</fullName>
    </alternativeName>
</protein>
<evidence type="ECO:0000256" key="7">
    <source>
        <dbReference type="ARBA" id="ARBA00076136"/>
    </source>
</evidence>
<dbReference type="Gene3D" id="3.30.470.20">
    <property type="entry name" value="ATP-grasp fold, B domain"/>
    <property type="match status" value="1"/>
</dbReference>
<dbReference type="Gene3D" id="3.30.1490.20">
    <property type="entry name" value="ATP-grasp fold, A domain"/>
    <property type="match status" value="1"/>
</dbReference>
<dbReference type="NCBIfam" id="NF004878">
    <property type="entry name" value="PRK06241.1-3"/>
    <property type="match status" value="1"/>
</dbReference>
<dbReference type="NCBIfam" id="NF004879">
    <property type="entry name" value="PRK06241.1-4"/>
    <property type="match status" value="1"/>
</dbReference>
<organism evidence="10 11">
    <name type="scientific">Listeria innocua ATCC 33091</name>
    <dbReference type="NCBI Taxonomy" id="1002366"/>
    <lineage>
        <taxon>Bacteria</taxon>
        <taxon>Bacillati</taxon>
        <taxon>Bacillota</taxon>
        <taxon>Bacilli</taxon>
        <taxon>Bacillales</taxon>
        <taxon>Listeriaceae</taxon>
        <taxon>Listeria</taxon>
    </lineage>
</organism>
<comment type="similarity">
    <text evidence="4">Belongs to the rifampicin phosphotransferase family.</text>
</comment>
<dbReference type="Pfam" id="PF00391">
    <property type="entry name" value="PEP-utilizers"/>
    <property type="match status" value="1"/>
</dbReference>
<dbReference type="InterPro" id="IPR051549">
    <property type="entry name" value="PEP_Utilizing_Enz"/>
</dbReference>
<evidence type="ECO:0000256" key="1">
    <source>
        <dbReference type="ARBA" id="ARBA00022741"/>
    </source>
</evidence>
<sequence>MTSYVLKFQETNKSNEALVGGKGMNLSECAKIQGVRVPAGFSVTTEAYKETVAENHEFKQLLEQLTLQENENTATIREISAKIRTLIQNIPIAPEISVEIDAAIMNIDASAAFAVRSSATAEDLPHTSFAGQHDTYLNIIGRDEILRHISKCWASLFTERAIIYRNENHFEHSKVHLAVVVQQMIFPEASGILFTADPITSNRKSLAIDASFGLGEALVSGLVSADSYTVQENTITNKIIATKKIAIYGLKEGGTETKQLEPSKQTAQTLTDEQILTLAKLGRTVETHFNKPQDIEWCLAEGRFYIVQSRPITTLYPVPEVDEPGNRVYISVAHQQMMTDAMKPLGLSFYLMTTPASMYPAGGRLFVDITQSLSSPTSRDMMVNTLGASDPLIKDALLTVINKKDFLPPLPVENTPNHATAPGKPPVRNIPDPAVVFELVKNSEASINQLNETIKTKSGSALFDFIVEDLLELKSVLFNQTSIDAIMAGMDASAWLNEHISKWLGEKNVADTLSESAPNNITSQMGLELLDVADAIRPYPAVRSYLEQTKNPDFLADLAHLEGGNEAKHAIEAYLEKYGMRCAGEIDLTKMRWIENPLALVPLILSNIKNFEPNASKHKFEQGKKEAREKEQTLLKQLEELPDGAEKAAETKKKIDTLRNFIGYREYPKYGMINRYFIYKRALLRAGEELVRSGVISEKEDIYFLYFDELRKVVRTNKADYQLINTRKSDFASYEKLTPPRILTSDGEMISGQYHRENLPESAILGLPVSSGVVEGRARVILNMEKADLEDGDILVTAFTDPSWTPAFVSIKGLITEVGGLMTHGAVIAREYGLPAVVGVENATKIIQDGARIRINGTEGYIELLD</sequence>
<dbReference type="Proteomes" id="UP000003597">
    <property type="component" value="Unassembled WGS sequence"/>
</dbReference>
<evidence type="ECO:0000256" key="6">
    <source>
        <dbReference type="ARBA" id="ARBA00074400"/>
    </source>
</evidence>
<reference evidence="10 11" key="1">
    <citation type="submission" date="2011-08" db="EMBL/GenBank/DDBJ databases">
        <authorList>
            <person name="Weinstock G."/>
            <person name="Sodergren E."/>
            <person name="Clifton S."/>
            <person name="Fulton L."/>
            <person name="Fulton B."/>
            <person name="Courtney L."/>
            <person name="Fronick C."/>
            <person name="Harrison M."/>
            <person name="Strong C."/>
            <person name="Farmer C."/>
            <person name="Delahaunty K."/>
            <person name="Markovic C."/>
            <person name="Hall O."/>
            <person name="Minx P."/>
            <person name="Tomlinson C."/>
            <person name="Mitreva M."/>
            <person name="Hou S."/>
            <person name="Chen J."/>
            <person name="Wollam A."/>
            <person name="Pepin K.H."/>
            <person name="Johnson M."/>
            <person name="Bhonagiri V."/>
            <person name="Zhang X."/>
            <person name="Suruliraj S."/>
            <person name="Warren W."/>
            <person name="Chinwalla A."/>
            <person name="Mardis E.R."/>
            <person name="Wilson R.K."/>
        </authorList>
    </citation>
    <scope>NUCLEOTIDE SEQUENCE [LARGE SCALE GENOMIC DNA]</scope>
    <source>
        <strain evidence="10 11">ATCC 33091</strain>
    </source>
</reference>
<evidence type="ECO:0000256" key="5">
    <source>
        <dbReference type="ARBA" id="ARBA00066332"/>
    </source>
</evidence>